<dbReference type="RefSeq" id="WP_110394366.1">
    <property type="nucleotide sequence ID" value="NZ_JADIJL010000045.1"/>
</dbReference>
<dbReference type="InterPro" id="IPR026580">
    <property type="entry name" value="DivIB"/>
</dbReference>
<keyword evidence="11" id="KW-1185">Reference proteome</keyword>
<dbReference type="AlphaFoldDB" id="A0A2V3W2F3"/>
<dbReference type="PROSITE" id="PS51779">
    <property type="entry name" value="POTRA"/>
    <property type="match status" value="1"/>
</dbReference>
<dbReference type="OrthoDB" id="1819027at2"/>
<comment type="function">
    <text evidence="8">Cell division protein that may be involved in stabilizing or promoting the assembly of the division complex.</text>
</comment>
<evidence type="ECO:0000256" key="8">
    <source>
        <dbReference type="HAMAP-Rule" id="MF_00912"/>
    </source>
</evidence>
<evidence type="ECO:0000313" key="10">
    <source>
        <dbReference type="EMBL" id="PXW88523.1"/>
    </source>
</evidence>
<dbReference type="HAMAP" id="MF_00912">
    <property type="entry name" value="DivIB"/>
    <property type="match status" value="1"/>
</dbReference>
<evidence type="ECO:0000259" key="9">
    <source>
        <dbReference type="PROSITE" id="PS51779"/>
    </source>
</evidence>
<evidence type="ECO:0000256" key="5">
    <source>
        <dbReference type="ARBA" id="ARBA00022989"/>
    </source>
</evidence>
<dbReference type="Pfam" id="PF08478">
    <property type="entry name" value="POTRA_1"/>
    <property type="match status" value="1"/>
</dbReference>
<proteinExistence type="inferred from homology"/>
<evidence type="ECO:0000256" key="3">
    <source>
        <dbReference type="ARBA" id="ARBA00022618"/>
    </source>
</evidence>
<sequence length="248" mass="28681">MEEKKIVSIEDRIPKLKEARKKKANRRLLFYLSIFFLLIAAIIYLQSPLSNIKHIEVTGNKIISDEEIIQLSGLSPETNIWVINHKQLKQSIEKNPLIKEIKVKRKLPQSVQIQISEHKIVGYVKSELEYHPVLESGMIINKHNISNKGDGPLLINFDDEEYLKRMAKELGEIPDHIFNLISEISWEPTEKNKYKVVLYMNDGFIVHATLRNFASKMKTYPSIIAQLDEGEKGIVHMGVGTYFEKLEK</sequence>
<keyword evidence="6 8" id="KW-0472">Membrane</keyword>
<dbReference type="Gene3D" id="3.40.50.10960">
    <property type="match status" value="1"/>
</dbReference>
<dbReference type="InterPro" id="IPR013685">
    <property type="entry name" value="POTRA_FtsQ_type"/>
</dbReference>
<keyword evidence="2 8" id="KW-1003">Cell membrane</keyword>
<comment type="subcellular location">
    <subcellularLocation>
        <location evidence="8">Cell membrane</location>
        <topology evidence="8">Single-pass type II membrane protein</topology>
    </subcellularLocation>
    <subcellularLocation>
        <location evidence="1">Membrane</location>
    </subcellularLocation>
    <text evidence="8">Localizes to the division septum.</text>
</comment>
<evidence type="ECO:0000256" key="7">
    <source>
        <dbReference type="ARBA" id="ARBA00023306"/>
    </source>
</evidence>
<dbReference type="GO" id="GO:0043093">
    <property type="term" value="P:FtsZ-dependent cytokinesis"/>
    <property type="evidence" value="ECO:0007669"/>
    <property type="project" value="UniProtKB-UniRule"/>
</dbReference>
<evidence type="ECO:0000256" key="6">
    <source>
        <dbReference type="ARBA" id="ARBA00023136"/>
    </source>
</evidence>
<reference evidence="10 11" key="1">
    <citation type="submission" date="2018-05" db="EMBL/GenBank/DDBJ databases">
        <title>Genomic Encyclopedia of Type Strains, Phase IV (KMG-IV): sequencing the most valuable type-strain genomes for metagenomic binning, comparative biology and taxonomic classification.</title>
        <authorList>
            <person name="Goeker M."/>
        </authorList>
    </citation>
    <scope>NUCLEOTIDE SEQUENCE [LARGE SCALE GENOMIC DNA]</scope>
    <source>
        <strain evidence="10 11">DSM 28556</strain>
    </source>
</reference>
<evidence type="ECO:0000313" key="11">
    <source>
        <dbReference type="Proteomes" id="UP000247978"/>
    </source>
</evidence>
<dbReference type="EMBL" id="QJJQ01000003">
    <property type="protein sequence ID" value="PXW88523.1"/>
    <property type="molecule type" value="Genomic_DNA"/>
</dbReference>
<name>A0A2V3W2F3_9BACI</name>
<dbReference type="GO" id="GO:0005886">
    <property type="term" value="C:plasma membrane"/>
    <property type="evidence" value="ECO:0007669"/>
    <property type="project" value="UniProtKB-SubCell"/>
</dbReference>
<dbReference type="InterPro" id="IPR050487">
    <property type="entry name" value="FtsQ_DivIB"/>
</dbReference>
<organism evidence="10 11">
    <name type="scientific">Pseudogracilibacillus auburnensis</name>
    <dbReference type="NCBI Taxonomy" id="1494959"/>
    <lineage>
        <taxon>Bacteria</taxon>
        <taxon>Bacillati</taxon>
        <taxon>Bacillota</taxon>
        <taxon>Bacilli</taxon>
        <taxon>Bacillales</taxon>
        <taxon>Bacillaceae</taxon>
        <taxon>Pseudogracilibacillus</taxon>
    </lineage>
</organism>
<keyword evidence="5 8" id="KW-1133">Transmembrane helix</keyword>
<evidence type="ECO:0000256" key="2">
    <source>
        <dbReference type="ARBA" id="ARBA00022475"/>
    </source>
</evidence>
<comment type="similarity">
    <text evidence="8">Belongs to the FtsQ/DivIB family. DivIB subfamily.</text>
</comment>
<dbReference type="InterPro" id="IPR005548">
    <property type="entry name" value="Cell_div_FtsQ/DivIB_C"/>
</dbReference>
<evidence type="ECO:0000256" key="4">
    <source>
        <dbReference type="ARBA" id="ARBA00022692"/>
    </source>
</evidence>
<dbReference type="GO" id="GO:0032153">
    <property type="term" value="C:cell division site"/>
    <property type="evidence" value="ECO:0007669"/>
    <property type="project" value="UniProtKB-UniRule"/>
</dbReference>
<keyword evidence="7 8" id="KW-0131">Cell cycle</keyword>
<dbReference type="Pfam" id="PF03799">
    <property type="entry name" value="FtsQ_DivIB_C"/>
    <property type="match status" value="1"/>
</dbReference>
<protein>
    <recommendedName>
        <fullName evidence="8">Cell division protein DivIB</fullName>
    </recommendedName>
</protein>
<feature type="domain" description="POTRA" evidence="9">
    <location>
        <begin position="50"/>
        <end position="118"/>
    </location>
</feature>
<gene>
    <name evidence="8" type="primary">divIB</name>
    <name evidence="10" type="ORF">DFR56_10327</name>
</gene>
<dbReference type="PANTHER" id="PTHR37820:SF1">
    <property type="entry name" value="CELL DIVISION PROTEIN FTSQ"/>
    <property type="match status" value="1"/>
</dbReference>
<dbReference type="PANTHER" id="PTHR37820">
    <property type="entry name" value="CELL DIVISION PROTEIN DIVIB"/>
    <property type="match status" value="1"/>
</dbReference>
<dbReference type="InterPro" id="IPR034746">
    <property type="entry name" value="POTRA"/>
</dbReference>
<dbReference type="Proteomes" id="UP000247978">
    <property type="component" value="Unassembled WGS sequence"/>
</dbReference>
<evidence type="ECO:0000256" key="1">
    <source>
        <dbReference type="ARBA" id="ARBA00004370"/>
    </source>
</evidence>
<accession>A0A2V3W2F3</accession>
<comment type="caution">
    <text evidence="10">The sequence shown here is derived from an EMBL/GenBank/DDBJ whole genome shotgun (WGS) entry which is preliminary data.</text>
</comment>
<dbReference type="Gene3D" id="3.10.20.310">
    <property type="entry name" value="membrane protein fhac"/>
    <property type="match status" value="1"/>
</dbReference>
<feature type="transmembrane region" description="Helical" evidence="8">
    <location>
        <begin position="28"/>
        <end position="45"/>
    </location>
</feature>
<keyword evidence="4 8" id="KW-0812">Transmembrane</keyword>
<keyword evidence="3 8" id="KW-0132">Cell division</keyword>